<reference evidence="3" key="2">
    <citation type="journal article" date="2008" name="Nucleic Acids Res.">
        <title>The rice annotation project database (RAP-DB): 2008 update.</title>
        <authorList>
            <consortium name="The rice annotation project (RAP)"/>
        </authorList>
    </citation>
    <scope>GENOME REANNOTATION</scope>
    <source>
        <strain evidence="3">cv. Nipponbare</strain>
    </source>
</reference>
<dbReference type="EMBL" id="AL662962">
    <property type="protein sequence ID" value="CAE04485.1"/>
    <property type="molecule type" value="Genomic_DNA"/>
</dbReference>
<gene>
    <name evidence="2" type="primary">OSJNBa0029L02.26</name>
</gene>
<evidence type="ECO:0000313" key="2">
    <source>
        <dbReference type="EMBL" id="CAE04485.1"/>
    </source>
</evidence>
<accession>Q7XMR3</accession>
<dbReference type="AlphaFoldDB" id="Q7XMR3"/>
<organism evidence="2 3">
    <name type="scientific">Oryza sativa subsp. japonica</name>
    <name type="common">Rice</name>
    <dbReference type="NCBI Taxonomy" id="39947"/>
    <lineage>
        <taxon>Eukaryota</taxon>
        <taxon>Viridiplantae</taxon>
        <taxon>Streptophyta</taxon>
        <taxon>Embryophyta</taxon>
        <taxon>Tracheophyta</taxon>
        <taxon>Spermatophyta</taxon>
        <taxon>Magnoliopsida</taxon>
        <taxon>Liliopsida</taxon>
        <taxon>Poales</taxon>
        <taxon>Poaceae</taxon>
        <taxon>BOP clade</taxon>
        <taxon>Oryzoideae</taxon>
        <taxon>Oryzeae</taxon>
        <taxon>Oryzinae</taxon>
        <taxon>Oryza</taxon>
        <taxon>Oryza sativa</taxon>
    </lineage>
</organism>
<name>Q7XMR3_ORYSJ</name>
<reference evidence="3" key="1">
    <citation type="journal article" date="2005" name="Nature">
        <title>The map-based sequence of the rice genome.</title>
        <authorList>
            <consortium name="International rice genome sequencing project (IRGSP)"/>
            <person name="Matsumoto T."/>
            <person name="Wu J."/>
            <person name="Kanamori H."/>
            <person name="Katayose Y."/>
            <person name="Fujisawa M."/>
            <person name="Namiki N."/>
            <person name="Mizuno H."/>
            <person name="Yamamoto K."/>
            <person name="Antonio B.A."/>
            <person name="Baba T."/>
            <person name="Sakata K."/>
            <person name="Nagamura Y."/>
            <person name="Aoki H."/>
            <person name="Arikawa K."/>
            <person name="Arita K."/>
            <person name="Bito T."/>
            <person name="Chiden Y."/>
            <person name="Fujitsuka N."/>
            <person name="Fukunaka R."/>
            <person name="Hamada M."/>
            <person name="Harada C."/>
            <person name="Hayashi A."/>
            <person name="Hijishita S."/>
            <person name="Honda M."/>
            <person name="Hosokawa S."/>
            <person name="Ichikawa Y."/>
            <person name="Idonuma A."/>
            <person name="Iijima M."/>
            <person name="Ikeda M."/>
            <person name="Ikeno M."/>
            <person name="Ito K."/>
            <person name="Ito S."/>
            <person name="Ito T."/>
            <person name="Ito Y."/>
            <person name="Ito Y."/>
            <person name="Iwabuchi A."/>
            <person name="Kamiya K."/>
            <person name="Karasawa W."/>
            <person name="Kurita K."/>
            <person name="Katagiri S."/>
            <person name="Kikuta A."/>
            <person name="Kobayashi H."/>
            <person name="Kobayashi N."/>
            <person name="Machita K."/>
            <person name="Maehara T."/>
            <person name="Masukawa M."/>
            <person name="Mizubayashi T."/>
            <person name="Mukai Y."/>
            <person name="Nagasaki H."/>
            <person name="Nagata Y."/>
            <person name="Naito S."/>
            <person name="Nakashima M."/>
            <person name="Nakama Y."/>
            <person name="Nakamichi Y."/>
            <person name="Nakamura M."/>
            <person name="Meguro A."/>
            <person name="Negishi M."/>
            <person name="Ohta I."/>
            <person name="Ohta T."/>
            <person name="Okamoto M."/>
            <person name="Ono N."/>
            <person name="Saji S."/>
            <person name="Sakaguchi M."/>
            <person name="Sakai K."/>
            <person name="Shibata M."/>
            <person name="Shimokawa T."/>
            <person name="Song J."/>
            <person name="Takazaki Y."/>
            <person name="Terasawa K."/>
            <person name="Tsugane M."/>
            <person name="Tsuji K."/>
            <person name="Ueda S."/>
            <person name="Waki K."/>
            <person name="Yamagata H."/>
            <person name="Yamamoto M."/>
            <person name="Yamamoto S."/>
            <person name="Yamane H."/>
            <person name="Yoshiki S."/>
            <person name="Yoshihara R."/>
            <person name="Yukawa K."/>
            <person name="Zhong H."/>
            <person name="Yano M."/>
            <person name="Yuan Q."/>
            <person name="Ouyang S."/>
            <person name="Liu J."/>
            <person name="Jones K.M."/>
            <person name="Gansberger K."/>
            <person name="Moffat K."/>
            <person name="Hill J."/>
            <person name="Bera J."/>
            <person name="Fadrosh D."/>
            <person name="Jin S."/>
            <person name="Johri S."/>
            <person name="Kim M."/>
            <person name="Overton L."/>
            <person name="Reardon M."/>
            <person name="Tsitrin T."/>
            <person name="Vuong H."/>
            <person name="Weaver B."/>
            <person name="Ciecko A."/>
            <person name="Tallon L."/>
            <person name="Jackson J."/>
            <person name="Pai G."/>
            <person name="Aken S.V."/>
            <person name="Utterback T."/>
            <person name="Reidmuller S."/>
            <person name="Feldblyum T."/>
            <person name="Hsiao J."/>
            <person name="Zismann V."/>
            <person name="Iobst S."/>
            <person name="de Vazeille A.R."/>
            <person name="Buell C.R."/>
            <person name="Ying K."/>
            <person name="Li Y."/>
            <person name="Lu T."/>
            <person name="Huang Y."/>
            <person name="Zhao Q."/>
            <person name="Feng Q."/>
            <person name="Zhang L."/>
            <person name="Zhu J."/>
            <person name="Weng Q."/>
            <person name="Mu J."/>
            <person name="Lu Y."/>
            <person name="Fan D."/>
            <person name="Liu Y."/>
            <person name="Guan J."/>
            <person name="Zhang Y."/>
            <person name="Yu S."/>
            <person name="Liu X."/>
            <person name="Zhang Y."/>
            <person name="Hong G."/>
            <person name="Han B."/>
            <person name="Choisne N."/>
            <person name="Demange N."/>
            <person name="Orjeda G."/>
            <person name="Samain S."/>
            <person name="Cattolico L."/>
            <person name="Pelletier E."/>
            <person name="Couloux A."/>
            <person name="Segurens B."/>
            <person name="Wincker P."/>
            <person name="D'Hont A."/>
            <person name="Scarpelli C."/>
            <person name="Weissenbach J."/>
            <person name="Salanoubat M."/>
            <person name="Quetier F."/>
            <person name="Yu Y."/>
            <person name="Kim H.R."/>
            <person name="Rambo T."/>
            <person name="Currie J."/>
            <person name="Collura K."/>
            <person name="Luo M."/>
            <person name="Yang T."/>
            <person name="Ammiraju J.S.S."/>
            <person name="Engler F."/>
            <person name="Soderlund C."/>
            <person name="Wing R.A."/>
            <person name="Palmer L.E."/>
            <person name="de la Bastide M."/>
            <person name="Spiegel L."/>
            <person name="Nascimento L."/>
            <person name="Zutavern T."/>
            <person name="O'Shaughnessy A."/>
            <person name="Dike S."/>
            <person name="Dedhia N."/>
            <person name="Preston R."/>
            <person name="Balija V."/>
            <person name="McCombie W.R."/>
            <person name="Chow T."/>
            <person name="Chen H."/>
            <person name="Chung M."/>
            <person name="Chen C."/>
            <person name="Shaw J."/>
            <person name="Wu H."/>
            <person name="Hsiao K."/>
            <person name="Chao Y."/>
            <person name="Chu M."/>
            <person name="Cheng C."/>
            <person name="Hour A."/>
            <person name="Lee P."/>
            <person name="Lin S."/>
            <person name="Lin Y."/>
            <person name="Liou J."/>
            <person name="Liu S."/>
            <person name="Hsing Y."/>
            <person name="Raghuvanshi S."/>
            <person name="Mohanty A."/>
            <person name="Bharti A.K."/>
            <person name="Gaur A."/>
            <person name="Gupta V."/>
            <person name="Kumar D."/>
            <person name="Ravi V."/>
            <person name="Vij S."/>
            <person name="Kapur A."/>
            <person name="Khurana P."/>
            <person name="Khurana P."/>
            <person name="Khurana J.P."/>
            <person name="Tyagi A.K."/>
            <person name="Gaikwad K."/>
            <person name="Singh A."/>
            <person name="Dalal V."/>
            <person name="Srivastava S."/>
            <person name="Dixit A."/>
            <person name="Pal A.K."/>
            <person name="Ghazi I.A."/>
            <person name="Yadav M."/>
            <person name="Pandit A."/>
            <person name="Bhargava A."/>
            <person name="Sureshbabu K."/>
            <person name="Batra K."/>
            <person name="Sharma T.R."/>
            <person name="Mohapatra T."/>
            <person name="Singh N.K."/>
            <person name="Messing J."/>
            <person name="Nelson A.B."/>
            <person name="Fuks G."/>
            <person name="Kavchok S."/>
            <person name="Keizer G."/>
            <person name="Linton E."/>
            <person name="Llaca V."/>
            <person name="Song R."/>
            <person name="Tanyolac B."/>
            <person name="Young S."/>
            <person name="Ho-Il K."/>
            <person name="Hahn J.H."/>
            <person name="Sangsakoo G."/>
            <person name="Vanavichit A."/>
            <person name="de Mattos Luiz.A.T."/>
            <person name="Zimmer P.D."/>
            <person name="Malone G."/>
            <person name="Dellagostin O."/>
            <person name="de Oliveira A.C."/>
            <person name="Bevan M."/>
            <person name="Bancroft I."/>
            <person name="Minx P."/>
            <person name="Cordum H."/>
            <person name="Wilson R."/>
            <person name="Cheng Z."/>
            <person name="Jin W."/>
            <person name="Jiang J."/>
            <person name="Leong S.A."/>
            <person name="Iwama H."/>
            <person name="Gojobori T."/>
            <person name="Itoh T."/>
            <person name="Niimura Y."/>
            <person name="Fujii Y."/>
            <person name="Habara T."/>
            <person name="Sakai H."/>
            <person name="Sato Y."/>
            <person name="Wilson G."/>
            <person name="Kumar K."/>
            <person name="McCouch S."/>
            <person name="Juretic N."/>
            <person name="Hoen D."/>
            <person name="Wright S."/>
            <person name="Bruskiewich R."/>
            <person name="Bureau T."/>
            <person name="Miyao A."/>
            <person name="Hirochika H."/>
            <person name="Nishikawa T."/>
            <person name="Kadowaki K."/>
            <person name="Sugiura M."/>
            <person name="Burr B."/>
            <person name="Sasaki T."/>
        </authorList>
    </citation>
    <scope>NUCLEOTIDE SEQUENCE [LARGE SCALE GENOMIC DNA]</scope>
    <source>
        <strain evidence="3">cv. Nipponbare</strain>
    </source>
</reference>
<evidence type="ECO:0000256" key="1">
    <source>
        <dbReference type="SAM" id="MobiDB-lite"/>
    </source>
</evidence>
<protein>
    <submittedName>
        <fullName evidence="2">OSJNBa0029L02.26 protein</fullName>
    </submittedName>
</protein>
<evidence type="ECO:0000313" key="3">
    <source>
        <dbReference type="Proteomes" id="UP000000763"/>
    </source>
</evidence>
<proteinExistence type="predicted"/>
<sequence>MRISAQMVTLHIYNLTTSKNQSGVLVNTLSNMVKSMVDGSIAEYQATGPVYLPGGIFPNYRPLITNNQPTAQPIAPNVPSAQPTAPVSAPAPAGPSSAPGQLINPRLLVREQSQHSGQNVNRLTQEQVAAMFLPTQPTADPVQQQPIQQTPPRQQVAQPIQQQGFLNASAGFRTPDNQPRQHAANQVVPEHLVHNVQPDQSVIPQVIPEHLVRNIQPNFQNYHGGNLNYQYQPPSPQVQYQQGGSTQPQFAYQYNSFEPVPQQVQGVPQ</sequence>
<feature type="region of interest" description="Disordered" evidence="1">
    <location>
        <begin position="68"/>
        <end position="101"/>
    </location>
</feature>
<feature type="compositionally biased region" description="Low complexity" evidence="1">
    <location>
        <begin position="78"/>
        <end position="101"/>
    </location>
</feature>
<dbReference type="Proteomes" id="UP000000763">
    <property type="component" value="Chromosome 4"/>
</dbReference>